<reference evidence="1" key="2">
    <citation type="submission" date="2013-10" db="EMBL/GenBank/DDBJ databases">
        <authorList>
            <person name="Aslett M."/>
        </authorList>
    </citation>
    <scope>NUCLEOTIDE SEQUENCE [LARGE SCALE GENOMIC DNA]</scope>
    <source>
        <strain evidence="1">Houghton</strain>
    </source>
</reference>
<gene>
    <name evidence="1" type="ORF">ETH_00042215</name>
</gene>
<dbReference type="AlphaFoldDB" id="U6L5P9"/>
<accession>U6L5P9</accession>
<dbReference type="Proteomes" id="UP000030747">
    <property type="component" value="Unassembled WGS sequence"/>
</dbReference>
<dbReference type="OrthoDB" id="10261556at2759"/>
<proteinExistence type="predicted"/>
<dbReference type="VEuPathDB" id="ToxoDB:ETH_00042215"/>
<evidence type="ECO:0000313" key="1">
    <source>
        <dbReference type="EMBL" id="CDJ44518.1"/>
    </source>
</evidence>
<dbReference type="EMBL" id="HG677226">
    <property type="protein sequence ID" value="CDJ44518.1"/>
    <property type="molecule type" value="Genomic_DNA"/>
</dbReference>
<name>U6L5P9_EIMTE</name>
<sequence length="76" mass="8674">MAQLQELGIECRAFTSNQTWEEQRQVYDDLRSEGLYVPLLFLTLESCLSIVLELRLDALGLRALRGFERAAVVLDS</sequence>
<dbReference type="GeneID" id="25257482"/>
<protein>
    <submittedName>
        <fullName evidence="1">Uncharacterized protein</fullName>
    </submittedName>
</protein>
<dbReference type="RefSeq" id="XP_013235266.1">
    <property type="nucleotide sequence ID" value="XM_013379812.1"/>
</dbReference>
<keyword evidence="2" id="KW-1185">Reference proteome</keyword>
<reference evidence="1" key="1">
    <citation type="submission" date="2013-10" db="EMBL/GenBank/DDBJ databases">
        <title>Genomic analysis of the causative agents of coccidiosis in chickens.</title>
        <authorList>
            <person name="Reid A.J."/>
            <person name="Blake D."/>
            <person name="Billington K."/>
            <person name="Browne H."/>
            <person name="Dunn M."/>
            <person name="Hung S."/>
            <person name="Kawahara F."/>
            <person name="Miranda-Saavedra D."/>
            <person name="Mourier T."/>
            <person name="Nagra H."/>
            <person name="Otto T.D."/>
            <person name="Rawlings N."/>
            <person name="Sanchez A."/>
            <person name="Sanders M."/>
            <person name="Subramaniam C."/>
            <person name="Tay Y."/>
            <person name="Dear P."/>
            <person name="Doerig C."/>
            <person name="Gruber A."/>
            <person name="Parkinson J."/>
            <person name="Shirley M."/>
            <person name="Wan K.L."/>
            <person name="Berriman M."/>
            <person name="Tomley F."/>
            <person name="Pain A."/>
        </authorList>
    </citation>
    <scope>NUCLEOTIDE SEQUENCE [LARGE SCALE GENOMIC DNA]</scope>
    <source>
        <strain evidence="1">Houghton</strain>
    </source>
</reference>
<evidence type="ECO:0000313" key="2">
    <source>
        <dbReference type="Proteomes" id="UP000030747"/>
    </source>
</evidence>
<organism evidence="1 2">
    <name type="scientific">Eimeria tenella</name>
    <name type="common">Coccidian parasite</name>
    <dbReference type="NCBI Taxonomy" id="5802"/>
    <lineage>
        <taxon>Eukaryota</taxon>
        <taxon>Sar</taxon>
        <taxon>Alveolata</taxon>
        <taxon>Apicomplexa</taxon>
        <taxon>Conoidasida</taxon>
        <taxon>Coccidia</taxon>
        <taxon>Eucoccidiorida</taxon>
        <taxon>Eimeriorina</taxon>
        <taxon>Eimeriidae</taxon>
        <taxon>Eimeria</taxon>
    </lineage>
</organism>
<dbReference type="VEuPathDB" id="ToxoDB:ETH2_1104800"/>